<reference evidence="1 2" key="1">
    <citation type="submission" date="2019-11" db="EMBL/GenBank/DDBJ databases">
        <title>Genome sequences of 17 halophilic strains isolated from different environments.</title>
        <authorList>
            <person name="Furrow R.E."/>
        </authorList>
    </citation>
    <scope>NUCLEOTIDE SEQUENCE [LARGE SCALE GENOMIC DNA]</scope>
    <source>
        <strain evidence="1 2">22506_14_FS</strain>
    </source>
</reference>
<evidence type="ECO:0000313" key="1">
    <source>
        <dbReference type="EMBL" id="MYL62229.1"/>
    </source>
</evidence>
<evidence type="ECO:0000313" key="2">
    <source>
        <dbReference type="Proteomes" id="UP000447833"/>
    </source>
</evidence>
<proteinExistence type="predicted"/>
<name>A0A845ER99_9BACL</name>
<protein>
    <submittedName>
        <fullName evidence="1">DUF5082 domain-containing protein</fullName>
    </submittedName>
</protein>
<dbReference type="AlphaFoldDB" id="A0A845ER99"/>
<comment type="caution">
    <text evidence="1">The sequence shown here is derived from an EMBL/GenBank/DDBJ whole genome shotgun (WGS) entry which is preliminary data.</text>
</comment>
<organism evidence="1 2">
    <name type="scientific">Guptibacillus hwajinpoensis</name>
    <dbReference type="NCBI Taxonomy" id="208199"/>
    <lineage>
        <taxon>Bacteria</taxon>
        <taxon>Bacillati</taxon>
        <taxon>Bacillota</taxon>
        <taxon>Bacilli</taxon>
        <taxon>Bacillales</taxon>
        <taxon>Guptibacillaceae</taxon>
        <taxon>Guptibacillus</taxon>
    </lineage>
</organism>
<accession>A0A845ER99</accession>
<sequence length="142" mass="16174">MGIYVELSSLQGLINGKASDIADQLRRLREAKTEINREQNLLLGEIRNLRRPDLSDQWVGSLSDRYDADREASYQSMVQIGNEQYDLYQRVIDSRIHALEAQQSHFSFLGSLAHEAESLLHKGEGYAEDVSAKINHIKGRVF</sequence>
<dbReference type="EMBL" id="WMEY01000001">
    <property type="protein sequence ID" value="MYL62229.1"/>
    <property type="molecule type" value="Genomic_DNA"/>
</dbReference>
<dbReference type="Proteomes" id="UP000447833">
    <property type="component" value="Unassembled WGS sequence"/>
</dbReference>
<dbReference type="RefSeq" id="WP_160918098.1">
    <property type="nucleotide sequence ID" value="NZ_WMEY01000001.1"/>
</dbReference>
<gene>
    <name evidence="1" type="ORF">GLW07_02550</name>
</gene>